<dbReference type="PROSITE" id="PS50885">
    <property type="entry name" value="HAMP"/>
    <property type="match status" value="1"/>
</dbReference>
<feature type="domain" description="PTS EIIA type-4" evidence="13">
    <location>
        <begin position="306"/>
        <end position="457"/>
    </location>
</feature>
<evidence type="ECO:0000313" key="15">
    <source>
        <dbReference type="Proteomes" id="UP000824633"/>
    </source>
</evidence>
<dbReference type="PROSITE" id="PS51096">
    <property type="entry name" value="PTS_EIIA_TYPE_4"/>
    <property type="match status" value="1"/>
</dbReference>
<reference evidence="15" key="1">
    <citation type="submission" date="2021-07" db="EMBL/GenBank/DDBJ databases">
        <title>Complete genome sequencing of a Clostridium isolate.</title>
        <authorList>
            <person name="Ueki A."/>
            <person name="Tonouchi A."/>
        </authorList>
    </citation>
    <scope>NUCLEOTIDE SEQUENCE [LARGE SCALE GENOMIC DNA]</scope>
    <source>
        <strain evidence="15">C5S11</strain>
    </source>
</reference>
<keyword evidence="5 10" id="KW-1133">Transmembrane helix</keyword>
<name>A0ABM7T165_9CLOT</name>
<feature type="domain" description="HAMP" evidence="12">
    <location>
        <begin position="315"/>
        <end position="367"/>
    </location>
</feature>
<keyword evidence="15" id="KW-1185">Reference proteome</keyword>
<evidence type="ECO:0000256" key="3">
    <source>
        <dbReference type="ARBA" id="ARBA00022500"/>
    </source>
</evidence>
<keyword evidence="4 10" id="KW-0812">Transmembrane</keyword>
<accession>A0ABM7T165</accession>
<organism evidence="14 15">
    <name type="scientific">Clostridium gelidum</name>
    <dbReference type="NCBI Taxonomy" id="704125"/>
    <lineage>
        <taxon>Bacteria</taxon>
        <taxon>Bacillati</taxon>
        <taxon>Bacillota</taxon>
        <taxon>Clostridia</taxon>
        <taxon>Eubacteriales</taxon>
        <taxon>Clostridiaceae</taxon>
        <taxon>Clostridium</taxon>
    </lineage>
</organism>
<dbReference type="SMART" id="SM00283">
    <property type="entry name" value="MA"/>
    <property type="match status" value="1"/>
</dbReference>
<evidence type="ECO:0000259" key="13">
    <source>
        <dbReference type="PROSITE" id="PS51096"/>
    </source>
</evidence>
<dbReference type="Pfam" id="PF00015">
    <property type="entry name" value="MCPsignal"/>
    <property type="match status" value="1"/>
</dbReference>
<evidence type="ECO:0000259" key="11">
    <source>
        <dbReference type="PROSITE" id="PS50111"/>
    </source>
</evidence>
<dbReference type="CDD" id="cd11386">
    <property type="entry name" value="MCP_signal"/>
    <property type="match status" value="1"/>
</dbReference>
<comment type="similarity">
    <text evidence="8">Belongs to the methyl-accepting chemotaxis (MCP) protein family.</text>
</comment>
<keyword evidence="2" id="KW-1003">Cell membrane</keyword>
<keyword evidence="3" id="KW-0145">Chemotaxis</keyword>
<proteinExistence type="inferred from homology"/>
<keyword evidence="7 9" id="KW-0807">Transducer</keyword>
<protein>
    <submittedName>
        <fullName evidence="14">Methyl-accepting chemotaxis protein</fullName>
    </submittedName>
</protein>
<dbReference type="InterPro" id="IPR033479">
    <property type="entry name" value="dCache_1"/>
</dbReference>
<evidence type="ECO:0000256" key="5">
    <source>
        <dbReference type="ARBA" id="ARBA00022989"/>
    </source>
</evidence>
<dbReference type="InterPro" id="IPR004701">
    <property type="entry name" value="PTS_EIIA_man-typ"/>
</dbReference>
<dbReference type="Gene3D" id="1.10.287.950">
    <property type="entry name" value="Methyl-accepting chemotaxis protein"/>
    <property type="match status" value="1"/>
</dbReference>
<dbReference type="Pfam" id="PF00672">
    <property type="entry name" value="HAMP"/>
    <property type="match status" value="1"/>
</dbReference>
<evidence type="ECO:0000313" key="14">
    <source>
        <dbReference type="EMBL" id="BCZ45632.1"/>
    </source>
</evidence>
<evidence type="ECO:0000256" key="7">
    <source>
        <dbReference type="ARBA" id="ARBA00023224"/>
    </source>
</evidence>
<dbReference type="EMBL" id="AP024849">
    <property type="protein sequence ID" value="BCZ45632.1"/>
    <property type="molecule type" value="Genomic_DNA"/>
</dbReference>
<feature type="domain" description="Methyl-accepting transducer" evidence="11">
    <location>
        <begin position="386"/>
        <end position="643"/>
    </location>
</feature>
<dbReference type="SUPFAM" id="SSF58104">
    <property type="entry name" value="Methyl-accepting chemotaxis protein (MCP) signaling domain"/>
    <property type="match status" value="1"/>
</dbReference>
<evidence type="ECO:0000256" key="6">
    <source>
        <dbReference type="ARBA" id="ARBA00023136"/>
    </source>
</evidence>
<evidence type="ECO:0000256" key="2">
    <source>
        <dbReference type="ARBA" id="ARBA00022475"/>
    </source>
</evidence>
<dbReference type="RefSeq" id="WP_224037210.1">
    <property type="nucleotide sequence ID" value="NZ_AP024849.1"/>
</dbReference>
<comment type="subcellular location">
    <subcellularLocation>
        <location evidence="1">Cell membrane</location>
        <topology evidence="1">Multi-pass membrane protein</topology>
    </subcellularLocation>
</comment>
<keyword evidence="6 10" id="KW-0472">Membrane</keyword>
<dbReference type="InterPro" id="IPR029151">
    <property type="entry name" value="Sensor-like_sf"/>
</dbReference>
<dbReference type="CDD" id="cd12912">
    <property type="entry name" value="PDC2_MCP_like"/>
    <property type="match status" value="1"/>
</dbReference>
<feature type="transmembrane region" description="Helical" evidence="10">
    <location>
        <begin position="291"/>
        <end position="314"/>
    </location>
</feature>
<dbReference type="Pfam" id="PF02743">
    <property type="entry name" value="dCache_1"/>
    <property type="match status" value="1"/>
</dbReference>
<sequence length="672" mass="72869">MFKKLSFKIKLLLSILPMVIVGMLILSGTALYQFRKTIQDEIISNRISETHKLSENVNGWLEGKLLEVRGASNTPTAKQIETNLDAVDKFNSDRIKFLEKNYPGEYDNASATLFNNDGISRAQYSNGNFVAGDVSEKPWYKDLMSGVPYNMSNPVVSKGTGKTLVVIGVPIKNEADKSIGTMISAVNLSYIQDKVKDFKFGEKGYSLLLGKDGTVLVHPNEELVMKSKIAEVEDANMQSLGKEMLDKKTGTFRFTSGKDNFIVFYDQVPLSGWSVASVISEQELFAASEKLMVTLLLITLIIVVILVGIVMIAAKRMVSPLIKLSAFSEEIALGNLTSQLKVTSNDEIGKVGKSLNNTVTKLKDMISDISDSANEVSILSDMLSVATDESLRGTDEVSRSMQEIAKGAIAQAESASMASEATMELVADIDEVFKKCNYMLNVVEGSKKVSSSGAEGVKEVIDSIQTIAVTNSDNVKETQNLLEKSKQIGQIVYVISDIAEQTNLLALNAAIEAARAGEQGKGFAVVADEVKKLAEESSTASNKIADLINGVQKQIENIAEKMDKGTNEVMHGVDITTTVGKNFEEVEKVFTEISSIVAEVSKAANSMANKANTTDEVISNVAAITEENSAATEQVTASNEEQTACMHQVGETTNKLEELVGNLKNTVDKFKI</sequence>
<evidence type="ECO:0000256" key="8">
    <source>
        <dbReference type="ARBA" id="ARBA00029447"/>
    </source>
</evidence>
<dbReference type="PANTHER" id="PTHR32089">
    <property type="entry name" value="METHYL-ACCEPTING CHEMOTAXIS PROTEIN MCPB"/>
    <property type="match status" value="1"/>
</dbReference>
<dbReference type="Proteomes" id="UP000824633">
    <property type="component" value="Chromosome"/>
</dbReference>
<dbReference type="Gene3D" id="6.10.340.10">
    <property type="match status" value="1"/>
</dbReference>
<dbReference type="PROSITE" id="PS50111">
    <property type="entry name" value="CHEMOTAXIS_TRANSDUC_2"/>
    <property type="match status" value="1"/>
</dbReference>
<evidence type="ECO:0000256" key="10">
    <source>
        <dbReference type="SAM" id="Phobius"/>
    </source>
</evidence>
<dbReference type="PANTHER" id="PTHR32089:SF112">
    <property type="entry name" value="LYSOZYME-LIKE PROTEIN-RELATED"/>
    <property type="match status" value="1"/>
</dbReference>
<evidence type="ECO:0000259" key="12">
    <source>
        <dbReference type="PROSITE" id="PS50885"/>
    </source>
</evidence>
<dbReference type="Gene3D" id="3.30.450.20">
    <property type="entry name" value="PAS domain"/>
    <property type="match status" value="1"/>
</dbReference>
<dbReference type="SUPFAM" id="SSF103190">
    <property type="entry name" value="Sensory domain-like"/>
    <property type="match status" value="1"/>
</dbReference>
<gene>
    <name evidence="14" type="ORF">psyc5s11_16990</name>
</gene>
<dbReference type="InterPro" id="IPR003660">
    <property type="entry name" value="HAMP_dom"/>
</dbReference>
<evidence type="ECO:0000256" key="1">
    <source>
        <dbReference type="ARBA" id="ARBA00004651"/>
    </source>
</evidence>
<evidence type="ECO:0000256" key="9">
    <source>
        <dbReference type="PROSITE-ProRule" id="PRU00284"/>
    </source>
</evidence>
<dbReference type="InterPro" id="IPR004089">
    <property type="entry name" value="MCPsignal_dom"/>
</dbReference>
<dbReference type="SMART" id="SM00304">
    <property type="entry name" value="HAMP"/>
    <property type="match status" value="1"/>
</dbReference>
<dbReference type="CDD" id="cd06225">
    <property type="entry name" value="HAMP"/>
    <property type="match status" value="1"/>
</dbReference>
<feature type="transmembrane region" description="Helical" evidence="10">
    <location>
        <begin position="12"/>
        <end position="34"/>
    </location>
</feature>
<evidence type="ECO:0000256" key="4">
    <source>
        <dbReference type="ARBA" id="ARBA00022692"/>
    </source>
</evidence>